<gene>
    <name evidence="2" type="ORF">BTO11_02865</name>
</gene>
<dbReference type="AlphaFoldDB" id="A0A2S7URY7"/>
<evidence type="ECO:0000256" key="1">
    <source>
        <dbReference type="SAM" id="Phobius"/>
    </source>
</evidence>
<protein>
    <submittedName>
        <fullName evidence="2">Uncharacterized protein</fullName>
    </submittedName>
</protein>
<dbReference type="Proteomes" id="UP000239007">
    <property type="component" value="Unassembled WGS sequence"/>
</dbReference>
<evidence type="ECO:0000313" key="2">
    <source>
        <dbReference type="EMBL" id="PQJ52697.1"/>
    </source>
</evidence>
<sequence>MARINRDKKSSSSKRGKKKSGNLLAVVIMSTVAVLFGLIIYTFVTVSAEIIPRDKETLCRIDGQYNKHIILLDVTGVYSLIQHKTIRQAIENNVADLAVDEQLQLHFITSSVSDVVQPLMKVCNPGQGEDVDAFFGNANMIKKKWEQKLFRPLNEILTEFDSANTVAAKSPIFETIQMINNQSIKRSAEGTKTRFTIISDFIQHSDDYSFFKNNIENFWRSNYQHKVYTELKDVEMQLLFVRRNGREKYLGKIYLDFWKEYFTKAGSENVIIKRIEG</sequence>
<dbReference type="OrthoDB" id="8906291at2"/>
<proteinExistence type="predicted"/>
<name>A0A2S7URY7_9GAMM</name>
<keyword evidence="3" id="KW-1185">Reference proteome</keyword>
<keyword evidence="1" id="KW-0812">Transmembrane</keyword>
<dbReference type="EMBL" id="MSCH01000003">
    <property type="protein sequence ID" value="PQJ52697.1"/>
    <property type="molecule type" value="Genomic_DNA"/>
</dbReference>
<reference evidence="2 3" key="1">
    <citation type="submission" date="2016-12" db="EMBL/GenBank/DDBJ databases">
        <title>Diversity of luminous bacteria.</title>
        <authorList>
            <person name="Yoshizawa S."/>
            <person name="Kogure K."/>
        </authorList>
    </citation>
    <scope>NUCLEOTIDE SEQUENCE [LARGE SCALE GENOMIC DNA]</scope>
    <source>
        <strain evidence="2 3">SA4-48</strain>
    </source>
</reference>
<keyword evidence="1" id="KW-1133">Transmembrane helix</keyword>
<comment type="caution">
    <text evidence="2">The sequence shown here is derived from an EMBL/GenBank/DDBJ whole genome shotgun (WGS) entry which is preliminary data.</text>
</comment>
<organism evidence="2 3">
    <name type="scientific">Psychrosphaera saromensis</name>
    <dbReference type="NCBI Taxonomy" id="716813"/>
    <lineage>
        <taxon>Bacteria</taxon>
        <taxon>Pseudomonadati</taxon>
        <taxon>Pseudomonadota</taxon>
        <taxon>Gammaproteobacteria</taxon>
        <taxon>Alteromonadales</taxon>
        <taxon>Pseudoalteromonadaceae</taxon>
        <taxon>Psychrosphaera</taxon>
    </lineage>
</organism>
<keyword evidence="1" id="KW-0472">Membrane</keyword>
<evidence type="ECO:0000313" key="3">
    <source>
        <dbReference type="Proteomes" id="UP000239007"/>
    </source>
</evidence>
<accession>A0A2S7URY7</accession>
<dbReference type="RefSeq" id="WP_105051163.1">
    <property type="nucleotide sequence ID" value="NZ_BMYG01000004.1"/>
</dbReference>
<feature type="transmembrane region" description="Helical" evidence="1">
    <location>
        <begin position="21"/>
        <end position="44"/>
    </location>
</feature>